<dbReference type="RefSeq" id="WP_258733711.1">
    <property type="nucleotide sequence ID" value="NZ_JANTHZ010000007.1"/>
</dbReference>
<evidence type="ECO:0000313" key="2">
    <source>
        <dbReference type="EMBL" id="MCS0496549.1"/>
    </source>
</evidence>
<dbReference type="AlphaFoldDB" id="A0A9X2PFR6"/>
<feature type="transmembrane region" description="Helical" evidence="1">
    <location>
        <begin position="111"/>
        <end position="127"/>
    </location>
</feature>
<protein>
    <recommendedName>
        <fullName evidence="4">Permease</fullName>
    </recommendedName>
</protein>
<feature type="transmembrane region" description="Helical" evidence="1">
    <location>
        <begin position="147"/>
        <end position="167"/>
    </location>
</feature>
<evidence type="ECO:0000256" key="1">
    <source>
        <dbReference type="SAM" id="Phobius"/>
    </source>
</evidence>
<proteinExistence type="predicted"/>
<accession>A0A9X2PFR6</accession>
<dbReference type="Proteomes" id="UP001151088">
    <property type="component" value="Unassembled WGS sequence"/>
</dbReference>
<sequence length="169" mass="17820">MNIGLVIMACLATGTFIAVLVRQPGRLKGALAQVGRQGGSLAVRIPMALYVASSIEHFVPTEAIGPVIGEGSGWKGILLASAFGAFVPGGPMVTFPLALTVWQMGAGRPQIIAFLASWSIFAVHRILSYELPLMGSRFVLTRLSASWYLPPLAGALAWMLIALSGLWTG</sequence>
<keyword evidence="1" id="KW-1133">Transmembrane helix</keyword>
<keyword evidence="1" id="KW-0812">Transmembrane</keyword>
<keyword evidence="3" id="KW-1185">Reference proteome</keyword>
<dbReference type="EMBL" id="JANTHZ010000007">
    <property type="protein sequence ID" value="MCS0496549.1"/>
    <property type="molecule type" value="Genomic_DNA"/>
</dbReference>
<comment type="caution">
    <text evidence="2">The sequence shown here is derived from an EMBL/GenBank/DDBJ whole genome shotgun (WGS) entry which is preliminary data.</text>
</comment>
<evidence type="ECO:0008006" key="4">
    <source>
        <dbReference type="Google" id="ProtNLM"/>
    </source>
</evidence>
<evidence type="ECO:0000313" key="3">
    <source>
        <dbReference type="Proteomes" id="UP001151088"/>
    </source>
</evidence>
<gene>
    <name evidence="2" type="ORF">NVS89_15715</name>
</gene>
<reference evidence="2" key="1">
    <citation type="submission" date="2022-08" db="EMBL/GenBank/DDBJ databases">
        <authorList>
            <person name="Li F."/>
        </authorList>
    </citation>
    <scope>NUCLEOTIDE SEQUENCE</scope>
    <source>
        <strain evidence="2">MQZ15Z-1</strain>
    </source>
</reference>
<name>A0A9X2PFR6_9HYPH</name>
<feature type="transmembrane region" description="Helical" evidence="1">
    <location>
        <begin position="77"/>
        <end position="99"/>
    </location>
</feature>
<organism evidence="2 3">
    <name type="scientific">Ancylobacter mangrovi</name>
    <dbReference type="NCBI Taxonomy" id="2972472"/>
    <lineage>
        <taxon>Bacteria</taxon>
        <taxon>Pseudomonadati</taxon>
        <taxon>Pseudomonadota</taxon>
        <taxon>Alphaproteobacteria</taxon>
        <taxon>Hyphomicrobiales</taxon>
        <taxon>Xanthobacteraceae</taxon>
        <taxon>Ancylobacter</taxon>
    </lineage>
</organism>
<keyword evidence="1" id="KW-0472">Membrane</keyword>